<dbReference type="EMBL" id="JMCB01000013">
    <property type="protein sequence ID" value="KFE64846.1"/>
    <property type="molecule type" value="Genomic_DNA"/>
</dbReference>
<evidence type="ECO:0000313" key="3">
    <source>
        <dbReference type="Proteomes" id="UP000028725"/>
    </source>
</evidence>
<name>A0A085WAY3_9BACT</name>
<dbReference type="OrthoDB" id="8248741at2"/>
<sequence length="308" mass="33584">MLEAMLGEGKPLTLYGAIRLPKETDRTLPLSLWQRPWERQDAPGIHLRAPLGIDFNAGGQLLFTQAALRIYSPPSTDWQAQNGTFTPMNGYVGRLSIPSANIEVDLSADLEWGVPRAFLYARCEGVTLGKLTQLADLAGTSAISSVLPEPLRAAADALDRLELMDVSLNLRMKNLTPTVEGLTFTVGMPGLVWKVWEDQIVVRNIACRFEVRGTAPQSSLAVTLMGTIEIEGVPISVMARSAGGFSLYAKLEGEQTIPLEKLMKTYAPGVPPPSDLTVKTLTPARSSRTSTARERRRPRSWPTACARA</sequence>
<keyword evidence="3" id="KW-1185">Reference proteome</keyword>
<evidence type="ECO:0000256" key="1">
    <source>
        <dbReference type="SAM" id="MobiDB-lite"/>
    </source>
</evidence>
<proteinExistence type="predicted"/>
<evidence type="ECO:0000313" key="2">
    <source>
        <dbReference type="EMBL" id="KFE64846.1"/>
    </source>
</evidence>
<gene>
    <name evidence="2" type="ORF">DB31_1864</name>
</gene>
<feature type="region of interest" description="Disordered" evidence="1">
    <location>
        <begin position="270"/>
        <end position="308"/>
    </location>
</feature>
<dbReference type="RefSeq" id="WP_044193804.1">
    <property type="nucleotide sequence ID" value="NZ_JMCB01000013.1"/>
</dbReference>
<organism evidence="2 3">
    <name type="scientific">Hyalangium minutum</name>
    <dbReference type="NCBI Taxonomy" id="394096"/>
    <lineage>
        <taxon>Bacteria</taxon>
        <taxon>Pseudomonadati</taxon>
        <taxon>Myxococcota</taxon>
        <taxon>Myxococcia</taxon>
        <taxon>Myxococcales</taxon>
        <taxon>Cystobacterineae</taxon>
        <taxon>Archangiaceae</taxon>
        <taxon>Hyalangium</taxon>
    </lineage>
</organism>
<reference evidence="2 3" key="1">
    <citation type="submission" date="2014-04" db="EMBL/GenBank/DDBJ databases">
        <title>Genome assembly of Hyalangium minutum DSM 14724.</title>
        <authorList>
            <person name="Sharma G."/>
            <person name="Subramanian S."/>
        </authorList>
    </citation>
    <scope>NUCLEOTIDE SEQUENCE [LARGE SCALE GENOMIC DNA]</scope>
    <source>
        <strain evidence="2 3">DSM 14724</strain>
    </source>
</reference>
<dbReference type="Proteomes" id="UP000028725">
    <property type="component" value="Unassembled WGS sequence"/>
</dbReference>
<dbReference type="AlphaFoldDB" id="A0A085WAY3"/>
<comment type="caution">
    <text evidence="2">The sequence shown here is derived from an EMBL/GenBank/DDBJ whole genome shotgun (WGS) entry which is preliminary data.</text>
</comment>
<accession>A0A085WAY3</accession>
<protein>
    <submittedName>
        <fullName evidence="2">Uncharacterized protein</fullName>
    </submittedName>
</protein>